<dbReference type="Pfam" id="PF10531">
    <property type="entry name" value="SLBB"/>
    <property type="match status" value="1"/>
</dbReference>
<comment type="caution">
    <text evidence="5">The sequence shown here is derived from an EMBL/GenBank/DDBJ whole genome shotgun (WGS) entry which is preliminary data.</text>
</comment>
<evidence type="ECO:0000256" key="1">
    <source>
        <dbReference type="ARBA" id="ARBA00022729"/>
    </source>
</evidence>
<gene>
    <name evidence="5" type="ORF">FHT02_002225</name>
</gene>
<dbReference type="EMBL" id="JACIJF010000005">
    <property type="protein sequence ID" value="MBB5710985.1"/>
    <property type="molecule type" value="Genomic_DNA"/>
</dbReference>
<name>A0A840YFA5_9SPHN</name>
<dbReference type="AlphaFoldDB" id="A0A840YFA5"/>
<evidence type="ECO:0000313" key="5">
    <source>
        <dbReference type="EMBL" id="MBB5710985.1"/>
    </source>
</evidence>
<evidence type="ECO:0000259" key="3">
    <source>
        <dbReference type="Pfam" id="PF02563"/>
    </source>
</evidence>
<dbReference type="Pfam" id="PF02563">
    <property type="entry name" value="Poly_export"/>
    <property type="match status" value="1"/>
</dbReference>
<dbReference type="PANTHER" id="PTHR33619">
    <property type="entry name" value="POLYSACCHARIDE EXPORT PROTEIN GFCE-RELATED"/>
    <property type="match status" value="1"/>
</dbReference>
<dbReference type="InterPro" id="IPR049712">
    <property type="entry name" value="Poly_export"/>
</dbReference>
<dbReference type="Proteomes" id="UP000527143">
    <property type="component" value="Unassembled WGS sequence"/>
</dbReference>
<feature type="signal peptide" evidence="2">
    <location>
        <begin position="1"/>
        <end position="19"/>
    </location>
</feature>
<protein>
    <submittedName>
        <fullName evidence="5">Protein involved in polysaccharide export with SLBB domain</fullName>
    </submittedName>
</protein>
<dbReference type="PROSITE" id="PS51257">
    <property type="entry name" value="PROKAR_LIPOPROTEIN"/>
    <property type="match status" value="1"/>
</dbReference>
<sequence length="249" mass="27025">MRRRLLSASLLALTITACAGPVRYAPAPEVALTRGSLDIAREATRMVEDRLNQDGDFHAGDLVRLSFPYMPQLNSDQRVQLSGAISPPLLSPISTRGTTAAQLQARLESLYRAKLTRPEVSVALLEYNRPPPPPEIFVLGEVVKPGNFPYRDGTTPFEGIARAGGGNRDADLSRVVALTPVGDQLEARMLDLSATLHGSQRPIDYLPPYTILIVPPTGIARDVDRARQIRQIIGFNGVNLGSSVTLIQP</sequence>
<feature type="domain" description="Soluble ligand binding" evidence="4">
    <location>
        <begin position="136"/>
        <end position="176"/>
    </location>
</feature>
<accession>A0A840YFA5</accession>
<feature type="chain" id="PRO_5032378419" evidence="2">
    <location>
        <begin position="20"/>
        <end position="249"/>
    </location>
</feature>
<dbReference type="InterPro" id="IPR003715">
    <property type="entry name" value="Poly_export_N"/>
</dbReference>
<keyword evidence="1 2" id="KW-0732">Signal</keyword>
<keyword evidence="6" id="KW-1185">Reference proteome</keyword>
<organism evidence="5 6">
    <name type="scientific">Sphingomonas xinjiangensis</name>
    <dbReference type="NCBI Taxonomy" id="643568"/>
    <lineage>
        <taxon>Bacteria</taxon>
        <taxon>Pseudomonadati</taxon>
        <taxon>Pseudomonadota</taxon>
        <taxon>Alphaproteobacteria</taxon>
        <taxon>Sphingomonadales</taxon>
        <taxon>Sphingomonadaceae</taxon>
        <taxon>Sphingomonas</taxon>
    </lineage>
</organism>
<dbReference type="GO" id="GO:0015159">
    <property type="term" value="F:polysaccharide transmembrane transporter activity"/>
    <property type="evidence" value="ECO:0007669"/>
    <property type="project" value="InterPro"/>
</dbReference>
<dbReference type="Gene3D" id="3.10.560.10">
    <property type="entry name" value="Outer membrane lipoprotein wza domain like"/>
    <property type="match status" value="1"/>
</dbReference>
<dbReference type="InterPro" id="IPR019554">
    <property type="entry name" value="Soluble_ligand-bd"/>
</dbReference>
<dbReference type="PANTHER" id="PTHR33619:SF3">
    <property type="entry name" value="POLYSACCHARIDE EXPORT PROTEIN GFCE-RELATED"/>
    <property type="match status" value="1"/>
</dbReference>
<proteinExistence type="predicted"/>
<feature type="domain" description="Polysaccharide export protein N-terminal" evidence="3">
    <location>
        <begin position="57"/>
        <end position="124"/>
    </location>
</feature>
<evidence type="ECO:0000313" key="6">
    <source>
        <dbReference type="Proteomes" id="UP000527143"/>
    </source>
</evidence>
<dbReference type="RefSeq" id="WP_184087412.1">
    <property type="nucleotide sequence ID" value="NZ_JACIJF010000005.1"/>
</dbReference>
<dbReference type="Gene3D" id="3.30.1950.10">
    <property type="entry name" value="wza like domain"/>
    <property type="match status" value="1"/>
</dbReference>
<reference evidence="5 6" key="1">
    <citation type="submission" date="2020-08" db="EMBL/GenBank/DDBJ databases">
        <title>Genomic Encyclopedia of Type Strains, Phase IV (KMG-IV): sequencing the most valuable type-strain genomes for metagenomic binning, comparative biology and taxonomic classification.</title>
        <authorList>
            <person name="Goeker M."/>
        </authorList>
    </citation>
    <scope>NUCLEOTIDE SEQUENCE [LARGE SCALE GENOMIC DNA]</scope>
    <source>
        <strain evidence="5 6">DSM 26736</strain>
    </source>
</reference>
<evidence type="ECO:0000256" key="2">
    <source>
        <dbReference type="SAM" id="SignalP"/>
    </source>
</evidence>
<evidence type="ECO:0000259" key="4">
    <source>
        <dbReference type="Pfam" id="PF10531"/>
    </source>
</evidence>